<comment type="caution">
    <text evidence="5">The sequence shown here is derived from an EMBL/GenBank/DDBJ whole genome shotgun (WGS) entry which is preliminary data.</text>
</comment>
<evidence type="ECO:0000256" key="1">
    <source>
        <dbReference type="ARBA" id="ARBA00004651"/>
    </source>
</evidence>
<dbReference type="AlphaFoldDB" id="A0A1V9Y138"/>
<feature type="region of interest" description="Disordered" evidence="3">
    <location>
        <begin position="1"/>
        <end position="109"/>
    </location>
</feature>
<evidence type="ECO:0000313" key="6">
    <source>
        <dbReference type="Proteomes" id="UP000192247"/>
    </source>
</evidence>
<organism evidence="5 6">
    <name type="scientific">Tropilaelaps mercedesae</name>
    <dbReference type="NCBI Taxonomy" id="418985"/>
    <lineage>
        <taxon>Eukaryota</taxon>
        <taxon>Metazoa</taxon>
        <taxon>Ecdysozoa</taxon>
        <taxon>Arthropoda</taxon>
        <taxon>Chelicerata</taxon>
        <taxon>Arachnida</taxon>
        <taxon>Acari</taxon>
        <taxon>Parasitiformes</taxon>
        <taxon>Mesostigmata</taxon>
        <taxon>Gamasina</taxon>
        <taxon>Dermanyssoidea</taxon>
        <taxon>Laelapidae</taxon>
        <taxon>Tropilaelaps</taxon>
    </lineage>
</organism>
<dbReference type="STRING" id="418985.A0A1V9Y138"/>
<dbReference type="Pfam" id="PF08403">
    <property type="entry name" value="AA_permease_N"/>
    <property type="match status" value="1"/>
</dbReference>
<sequence length="164" mass="17931">MPDTAKLASPPSGVLKKPSQTGTAGETKEEWISMDKNNKQDNNKDSGGGKDSNTVSAVKGGKQSRFQVAKVDFAKGSKDEDRHSSSDEDDHAGGHGGGGGGVYSNSSYDTHNMRSLHHYTREALPRLDHYRNVMSVHGHMNRPTLDELHNATLSLLPEKEEWFL</sequence>
<dbReference type="InterPro" id="IPR013612">
    <property type="entry name" value="AA_permease_N"/>
</dbReference>
<dbReference type="GO" id="GO:0005886">
    <property type="term" value="C:plasma membrane"/>
    <property type="evidence" value="ECO:0007669"/>
    <property type="project" value="UniProtKB-SubCell"/>
</dbReference>
<feature type="compositionally biased region" description="Basic and acidic residues" evidence="3">
    <location>
        <begin position="26"/>
        <end position="48"/>
    </location>
</feature>
<protein>
    <submittedName>
        <fullName evidence="5">Solute carrier family 12 member 2-like</fullName>
    </submittedName>
</protein>
<evidence type="ECO:0000256" key="2">
    <source>
        <dbReference type="ARBA" id="ARBA00022448"/>
    </source>
</evidence>
<accession>A0A1V9Y138</accession>
<dbReference type="InParanoid" id="A0A1V9Y138"/>
<evidence type="ECO:0000259" key="4">
    <source>
        <dbReference type="Pfam" id="PF08403"/>
    </source>
</evidence>
<keyword evidence="6" id="KW-1185">Reference proteome</keyword>
<gene>
    <name evidence="5" type="ORF">BIW11_02554</name>
</gene>
<name>A0A1V9Y138_9ACAR</name>
<dbReference type="OrthoDB" id="2020542at2759"/>
<feature type="domain" description="Amino acid permease N-terminal" evidence="4">
    <location>
        <begin position="109"/>
        <end position="151"/>
    </location>
</feature>
<evidence type="ECO:0000256" key="3">
    <source>
        <dbReference type="SAM" id="MobiDB-lite"/>
    </source>
</evidence>
<feature type="compositionally biased region" description="Basic and acidic residues" evidence="3">
    <location>
        <begin position="72"/>
        <end position="86"/>
    </location>
</feature>
<dbReference type="EMBL" id="MNPL01001110">
    <property type="protein sequence ID" value="OQR79445.1"/>
    <property type="molecule type" value="Genomic_DNA"/>
</dbReference>
<dbReference type="Proteomes" id="UP000192247">
    <property type="component" value="Unassembled WGS sequence"/>
</dbReference>
<comment type="subcellular location">
    <subcellularLocation>
        <location evidence="1">Cell membrane</location>
        <topology evidence="1">Multi-pass membrane protein</topology>
    </subcellularLocation>
</comment>
<evidence type="ECO:0000313" key="5">
    <source>
        <dbReference type="EMBL" id="OQR79445.1"/>
    </source>
</evidence>
<keyword evidence="2" id="KW-0813">Transport</keyword>
<reference evidence="5 6" key="1">
    <citation type="journal article" date="2017" name="Gigascience">
        <title>Draft genome of the honey bee ectoparasitic mite, Tropilaelaps mercedesae, is shaped by the parasitic life history.</title>
        <authorList>
            <person name="Dong X."/>
            <person name="Armstrong S.D."/>
            <person name="Xia D."/>
            <person name="Makepeace B.L."/>
            <person name="Darby A.C."/>
            <person name="Kadowaki T."/>
        </authorList>
    </citation>
    <scope>NUCLEOTIDE SEQUENCE [LARGE SCALE GENOMIC DNA]</scope>
    <source>
        <strain evidence="5">Wuxi-XJTLU</strain>
    </source>
</reference>
<proteinExistence type="predicted"/>